<dbReference type="GO" id="GO:0005615">
    <property type="term" value="C:extracellular space"/>
    <property type="evidence" value="ECO:0007669"/>
    <property type="project" value="TreeGrafter"/>
</dbReference>
<feature type="non-terminal residue" evidence="11">
    <location>
        <position position="540"/>
    </location>
</feature>
<dbReference type="PANTHER" id="PTHR11705:SF143">
    <property type="entry name" value="SLL0236 PROTEIN"/>
    <property type="match status" value="1"/>
</dbReference>
<reference evidence="11" key="1">
    <citation type="submission" date="2018-05" db="EMBL/GenBank/DDBJ databases">
        <authorList>
            <person name="Lanie J.A."/>
            <person name="Ng W.-L."/>
            <person name="Kazmierczak K.M."/>
            <person name="Andrzejewski T.M."/>
            <person name="Davidsen T.M."/>
            <person name="Wayne K.J."/>
            <person name="Tettelin H."/>
            <person name="Glass J.I."/>
            <person name="Rusch D."/>
            <person name="Podicherti R."/>
            <person name="Tsui H.-C.T."/>
            <person name="Winkler M.E."/>
        </authorList>
    </citation>
    <scope>NUCLEOTIDE SEQUENCE</scope>
</reference>
<evidence type="ECO:0000256" key="2">
    <source>
        <dbReference type="ARBA" id="ARBA00005988"/>
    </source>
</evidence>
<name>A0A381Y9L8_9ZZZZ</name>
<dbReference type="PROSITE" id="PS00132">
    <property type="entry name" value="CARBOXYPEPT_ZN_1"/>
    <property type="match status" value="1"/>
</dbReference>
<sequence length="540" mass="60658">MKNRSRVISGCIFLLHLVIASDIYQSIRIFEPTTETINTIGSLGIPLDHMTGKKGVFIDLTVTEDETIELLSRGIQLDILIPDLTAHYKSRNRPALTRDFPLGSMQGNYTWDELNARFDELQAAYPSIISERVVIDQSIEERDIWAFKVSDNPNDDEDEPEVLYTALTHAREPVSMMNLFYFVQLLAEEYGNDPELTYLVNNREMWFLPVINPDGYVYNESIQPDGGGMHRKNRRDTNCGDGTNRGVDLNRNYGYGWGANDTGSSPDPCATTYRGESEFSEPETQAVRDFILSHEFKDVLHYHTYSNVYIHAFGDGSLPDEPDLTALTEIGHEMARYNGYIVGTGLATIGYTVNGDAVDWTYGSEDIISYVPEVGSPSQGFWPSEDEITQLCSDQVHSNKTFAFVAGSDMVMHSYELSEEFILPGEEIDLEIVIQNRGLSDSDGDIEIYLSSLNNLISLDTESYTMSEMDARDSDDFSLSFTVDDAALPGSYSGVIVNLDSDNSFSRQDTIKFLIGQPETVFYDGFENELIHWVVDGDWG</sequence>
<dbReference type="FunFam" id="3.40.630.10:FF:000084">
    <property type="entry name" value="Carboxypeptidase B2"/>
    <property type="match status" value="1"/>
</dbReference>
<evidence type="ECO:0000256" key="8">
    <source>
        <dbReference type="ARBA" id="ARBA00022833"/>
    </source>
</evidence>
<dbReference type="InterPro" id="IPR000834">
    <property type="entry name" value="Peptidase_M14"/>
</dbReference>
<keyword evidence="7" id="KW-0378">Hydrolase</keyword>
<dbReference type="Gene3D" id="3.40.630.10">
    <property type="entry name" value="Zn peptidases"/>
    <property type="match status" value="1"/>
</dbReference>
<keyword evidence="8" id="KW-0862">Zinc</keyword>
<dbReference type="InterPro" id="IPR057246">
    <property type="entry name" value="CARBOXYPEPT_ZN_1"/>
</dbReference>
<dbReference type="CDD" id="cd03859">
    <property type="entry name" value="M14_CPT"/>
    <property type="match status" value="1"/>
</dbReference>
<evidence type="ECO:0000256" key="7">
    <source>
        <dbReference type="ARBA" id="ARBA00022801"/>
    </source>
</evidence>
<keyword evidence="5" id="KW-0479">Metal-binding</keyword>
<evidence type="ECO:0000256" key="4">
    <source>
        <dbReference type="ARBA" id="ARBA00022670"/>
    </source>
</evidence>
<evidence type="ECO:0000259" key="10">
    <source>
        <dbReference type="PROSITE" id="PS52035"/>
    </source>
</evidence>
<dbReference type="GO" id="GO:0008270">
    <property type="term" value="F:zinc ion binding"/>
    <property type="evidence" value="ECO:0007669"/>
    <property type="project" value="InterPro"/>
</dbReference>
<dbReference type="Pfam" id="PF00246">
    <property type="entry name" value="Peptidase_M14"/>
    <property type="match status" value="1"/>
</dbReference>
<accession>A0A381Y9L8</accession>
<dbReference type="GO" id="GO:0004181">
    <property type="term" value="F:metallocarboxypeptidase activity"/>
    <property type="evidence" value="ECO:0007669"/>
    <property type="project" value="InterPro"/>
</dbReference>
<evidence type="ECO:0000256" key="1">
    <source>
        <dbReference type="ARBA" id="ARBA00001947"/>
    </source>
</evidence>
<dbReference type="PROSITE" id="PS52035">
    <property type="entry name" value="PEPTIDASE_M14"/>
    <property type="match status" value="1"/>
</dbReference>
<proteinExistence type="inferred from homology"/>
<dbReference type="InterPro" id="IPR033810">
    <property type="entry name" value="Carboxypeptidase_T"/>
</dbReference>
<evidence type="ECO:0000256" key="6">
    <source>
        <dbReference type="ARBA" id="ARBA00022729"/>
    </source>
</evidence>
<keyword evidence="6" id="KW-0732">Signal</keyword>
<comment type="similarity">
    <text evidence="2">Belongs to the peptidase M14 family.</text>
</comment>
<keyword evidence="4" id="KW-0645">Protease</keyword>
<feature type="domain" description="Peptidase M14" evidence="10">
    <location>
        <begin position="107"/>
        <end position="406"/>
    </location>
</feature>
<dbReference type="SUPFAM" id="SSF53187">
    <property type="entry name" value="Zn-dependent exopeptidases"/>
    <property type="match status" value="1"/>
</dbReference>
<dbReference type="GO" id="GO:0006508">
    <property type="term" value="P:proteolysis"/>
    <property type="evidence" value="ECO:0007669"/>
    <property type="project" value="UniProtKB-KW"/>
</dbReference>
<protein>
    <recommendedName>
        <fullName evidence="10">Peptidase M14 domain-containing protein</fullName>
    </recommendedName>
</protein>
<organism evidence="11">
    <name type="scientific">marine metagenome</name>
    <dbReference type="NCBI Taxonomy" id="408172"/>
    <lineage>
        <taxon>unclassified sequences</taxon>
        <taxon>metagenomes</taxon>
        <taxon>ecological metagenomes</taxon>
    </lineage>
</organism>
<evidence type="ECO:0000256" key="5">
    <source>
        <dbReference type="ARBA" id="ARBA00022723"/>
    </source>
</evidence>
<evidence type="ECO:0000256" key="3">
    <source>
        <dbReference type="ARBA" id="ARBA00022645"/>
    </source>
</evidence>
<dbReference type="AlphaFoldDB" id="A0A381Y9L8"/>
<gene>
    <name evidence="11" type="ORF">METZ01_LOCUS126643</name>
</gene>
<comment type="cofactor">
    <cofactor evidence="1">
        <name>Zn(2+)</name>
        <dbReference type="ChEBI" id="CHEBI:29105"/>
    </cofactor>
</comment>
<dbReference type="PRINTS" id="PR00765">
    <property type="entry name" value="CRBOXYPTASEA"/>
</dbReference>
<dbReference type="SMART" id="SM00631">
    <property type="entry name" value="Zn_pept"/>
    <property type="match status" value="1"/>
</dbReference>
<evidence type="ECO:0000256" key="9">
    <source>
        <dbReference type="ARBA" id="ARBA00023049"/>
    </source>
</evidence>
<evidence type="ECO:0000313" key="11">
    <source>
        <dbReference type="EMBL" id="SVA73789.1"/>
    </source>
</evidence>
<dbReference type="PANTHER" id="PTHR11705">
    <property type="entry name" value="PROTEASE FAMILY M14 CARBOXYPEPTIDASE A,B"/>
    <property type="match status" value="1"/>
</dbReference>
<keyword evidence="3" id="KW-0121">Carboxypeptidase</keyword>
<dbReference type="EMBL" id="UINC01017718">
    <property type="protein sequence ID" value="SVA73789.1"/>
    <property type="molecule type" value="Genomic_DNA"/>
</dbReference>
<keyword evidence="9" id="KW-0482">Metalloprotease</keyword>